<sequence>MSVDAIQQIIEAEKQAEAILQETNQMIALEQSENKRRLEVFCAELKEQEQIEQQVLKEKMALEFSAIKEPLVRQANEELARLQTISPELRTKAMQRILTEVVT</sequence>
<organism evidence="1 2">
    <name type="scientific">Enterococcus lemanii</name>
    <dbReference type="NCBI Taxonomy" id="1159752"/>
    <lineage>
        <taxon>Bacteria</taxon>
        <taxon>Bacillati</taxon>
        <taxon>Bacillota</taxon>
        <taxon>Bacilli</taxon>
        <taxon>Lactobacillales</taxon>
        <taxon>Enterococcaceae</taxon>
        <taxon>Enterococcus</taxon>
    </lineage>
</organism>
<protein>
    <recommendedName>
        <fullName evidence="3">V-type ATP synthase subunit G</fullName>
    </recommendedName>
</protein>
<name>A0ABV9MWK0_9ENTE</name>
<dbReference type="Proteomes" id="UP001595969">
    <property type="component" value="Unassembled WGS sequence"/>
</dbReference>
<accession>A0ABV9MWK0</accession>
<reference evidence="2" key="1">
    <citation type="journal article" date="2019" name="Int. J. Syst. Evol. Microbiol.">
        <title>The Global Catalogue of Microorganisms (GCM) 10K type strain sequencing project: providing services to taxonomists for standard genome sequencing and annotation.</title>
        <authorList>
            <consortium name="The Broad Institute Genomics Platform"/>
            <consortium name="The Broad Institute Genome Sequencing Center for Infectious Disease"/>
            <person name="Wu L."/>
            <person name="Ma J."/>
        </authorList>
    </citation>
    <scope>NUCLEOTIDE SEQUENCE [LARGE SCALE GENOMIC DNA]</scope>
    <source>
        <strain evidence="2">CGMCC 1.19032</strain>
    </source>
</reference>
<proteinExistence type="predicted"/>
<comment type="caution">
    <text evidence="1">The sequence shown here is derived from an EMBL/GenBank/DDBJ whole genome shotgun (WGS) entry which is preliminary data.</text>
</comment>
<gene>
    <name evidence="1" type="ORF">ACFO5I_06730</name>
</gene>
<dbReference type="RefSeq" id="WP_204655095.1">
    <property type="nucleotide sequence ID" value="NZ_JAFBFD010000055.1"/>
</dbReference>
<dbReference type="EMBL" id="JBHSGS010000038">
    <property type="protein sequence ID" value="MFC4719424.1"/>
    <property type="molecule type" value="Genomic_DNA"/>
</dbReference>
<evidence type="ECO:0000313" key="2">
    <source>
        <dbReference type="Proteomes" id="UP001595969"/>
    </source>
</evidence>
<evidence type="ECO:0000313" key="1">
    <source>
        <dbReference type="EMBL" id="MFC4719424.1"/>
    </source>
</evidence>
<evidence type="ECO:0008006" key="3">
    <source>
        <dbReference type="Google" id="ProtNLM"/>
    </source>
</evidence>
<keyword evidence="2" id="KW-1185">Reference proteome</keyword>